<evidence type="ECO:0000256" key="4">
    <source>
        <dbReference type="ARBA" id="ARBA00022824"/>
    </source>
</evidence>
<feature type="transmembrane region" description="Helical" evidence="9">
    <location>
        <begin position="80"/>
        <end position="100"/>
    </location>
</feature>
<dbReference type="Proteomes" id="UP001497525">
    <property type="component" value="Unassembled WGS sequence"/>
</dbReference>
<comment type="caution">
    <text evidence="11">The sequence shown here is derived from an EMBL/GenBank/DDBJ whole genome shotgun (WGS) entry which is preliminary data.</text>
</comment>
<dbReference type="InterPro" id="IPR026160">
    <property type="entry name" value="Ric3"/>
</dbReference>
<evidence type="ECO:0000313" key="11">
    <source>
        <dbReference type="EMBL" id="CAL5142065.1"/>
    </source>
</evidence>
<dbReference type="EMBL" id="CAXLJL010000945">
    <property type="protein sequence ID" value="CAL5142065.1"/>
    <property type="molecule type" value="Genomic_DNA"/>
</dbReference>
<comment type="similarity">
    <text evidence="2">Belongs to the ric-3 family.</text>
</comment>
<keyword evidence="7" id="KW-0175">Coiled coil</keyword>
<keyword evidence="5 9" id="KW-1133">Transmembrane helix</keyword>
<evidence type="ECO:0000259" key="10">
    <source>
        <dbReference type="Pfam" id="PF15361"/>
    </source>
</evidence>
<feature type="transmembrane region" description="Helical" evidence="9">
    <location>
        <begin position="12"/>
        <end position="29"/>
    </location>
</feature>
<feature type="region of interest" description="Disordered" evidence="8">
    <location>
        <begin position="135"/>
        <end position="156"/>
    </location>
</feature>
<feature type="compositionally biased region" description="Basic and acidic residues" evidence="8">
    <location>
        <begin position="268"/>
        <end position="283"/>
    </location>
</feature>
<sequence>MPDLSIQIQTYVVLGVMIGCFAILYPRVFHPLLMHALGLSRPTSGDPADNPFPPNFAHHGPDRPKPSIKPSGPQAKRGGVMSLILPIYGIGIVIYLVYTLSKIYKSKRRKTDEKKDEFLRHYYRDFRYDADRGKFRMGQDSSEDEDGRTDTRVGQSGYTGMDGSFDWAAAYGMDDQPNIYRSAKSLPRDLEELLMKMETEDTVNSDELTALRVRLEQTEQEMTRLLHAMDNAEHLIVDANKGENSGQELTEEEILKQEQNELANYMRRSRDIPDSDHGRRAEMDDSEQVLTASEGESDTQPSHTDPPIDVRKRLVPHQ</sequence>
<dbReference type="GO" id="GO:0005789">
    <property type="term" value="C:endoplasmic reticulum membrane"/>
    <property type="evidence" value="ECO:0007669"/>
    <property type="project" value="UniProtKB-SubCell"/>
</dbReference>
<gene>
    <name evidence="11" type="ORF">CDAUBV1_LOCUS17346</name>
</gene>
<evidence type="ECO:0000256" key="2">
    <source>
        <dbReference type="ARBA" id="ARBA00008538"/>
    </source>
</evidence>
<evidence type="ECO:0000256" key="5">
    <source>
        <dbReference type="ARBA" id="ARBA00022989"/>
    </source>
</evidence>
<reference evidence="11" key="1">
    <citation type="submission" date="2024-06" db="EMBL/GenBank/DDBJ databases">
        <authorList>
            <person name="Liu X."/>
            <person name="Lenzi L."/>
            <person name="Haldenby T S."/>
            <person name="Uol C."/>
        </authorList>
    </citation>
    <scope>NUCLEOTIDE SEQUENCE</scope>
</reference>
<dbReference type="GO" id="GO:0007271">
    <property type="term" value="P:synaptic transmission, cholinergic"/>
    <property type="evidence" value="ECO:0007669"/>
    <property type="project" value="TreeGrafter"/>
</dbReference>
<evidence type="ECO:0000256" key="9">
    <source>
        <dbReference type="SAM" id="Phobius"/>
    </source>
</evidence>
<evidence type="ECO:0000256" key="8">
    <source>
        <dbReference type="SAM" id="MobiDB-lite"/>
    </source>
</evidence>
<evidence type="ECO:0000256" key="1">
    <source>
        <dbReference type="ARBA" id="ARBA00004586"/>
    </source>
</evidence>
<accession>A0AAV2U2L2</accession>
<evidence type="ECO:0000313" key="12">
    <source>
        <dbReference type="Proteomes" id="UP001497525"/>
    </source>
</evidence>
<feature type="domain" description="Resistance to inhibitors of cholinesterase protein 3 N-terminal" evidence="10">
    <location>
        <begin position="18"/>
        <end position="226"/>
    </location>
</feature>
<keyword evidence="6 9" id="KW-0472">Membrane</keyword>
<name>A0AAV2U2L2_CALDB</name>
<feature type="coiled-coil region" evidence="7">
    <location>
        <begin position="208"/>
        <end position="235"/>
    </location>
</feature>
<evidence type="ECO:0000256" key="7">
    <source>
        <dbReference type="SAM" id="Coils"/>
    </source>
</evidence>
<proteinExistence type="inferred from homology"/>
<dbReference type="GO" id="GO:0034394">
    <property type="term" value="P:protein localization to cell surface"/>
    <property type="evidence" value="ECO:0007669"/>
    <property type="project" value="TreeGrafter"/>
</dbReference>
<dbReference type="PANTHER" id="PTHR21723">
    <property type="entry name" value="RESISTANCE TO INHIBITORS OF CHOLINESTERASE PROTEIN 3 RIC3"/>
    <property type="match status" value="1"/>
</dbReference>
<feature type="region of interest" description="Disordered" evidence="8">
    <location>
        <begin position="266"/>
        <end position="318"/>
    </location>
</feature>
<dbReference type="GO" id="GO:0043025">
    <property type="term" value="C:neuronal cell body"/>
    <property type="evidence" value="ECO:0007669"/>
    <property type="project" value="TreeGrafter"/>
</dbReference>
<protein>
    <recommendedName>
        <fullName evidence="10">Resistance to inhibitors of cholinesterase protein 3 N-terminal domain-containing protein</fullName>
    </recommendedName>
</protein>
<dbReference type="PANTHER" id="PTHR21723:SF3">
    <property type="entry name" value="PROTEIN RIC-3"/>
    <property type="match status" value="1"/>
</dbReference>
<dbReference type="Pfam" id="PF15361">
    <property type="entry name" value="RIC3"/>
    <property type="match status" value="1"/>
</dbReference>
<comment type="subcellular location">
    <subcellularLocation>
        <location evidence="1">Endoplasmic reticulum membrane</location>
    </subcellularLocation>
</comment>
<keyword evidence="4" id="KW-0256">Endoplasmic reticulum</keyword>
<keyword evidence="3 9" id="KW-0812">Transmembrane</keyword>
<evidence type="ECO:0000256" key="6">
    <source>
        <dbReference type="ARBA" id="ARBA00023136"/>
    </source>
</evidence>
<evidence type="ECO:0000256" key="3">
    <source>
        <dbReference type="ARBA" id="ARBA00022692"/>
    </source>
</evidence>
<dbReference type="InterPro" id="IPR032763">
    <property type="entry name" value="RIC3_N"/>
</dbReference>
<dbReference type="AlphaFoldDB" id="A0AAV2U2L2"/>
<feature type="region of interest" description="Disordered" evidence="8">
    <location>
        <begin position="44"/>
        <end position="74"/>
    </location>
</feature>
<dbReference type="GO" id="GO:0043005">
    <property type="term" value="C:neuron projection"/>
    <property type="evidence" value="ECO:0007669"/>
    <property type="project" value="TreeGrafter"/>
</dbReference>
<dbReference type="GO" id="GO:0045202">
    <property type="term" value="C:synapse"/>
    <property type="evidence" value="ECO:0007669"/>
    <property type="project" value="GOC"/>
</dbReference>
<organism evidence="11 12">
    <name type="scientific">Calicophoron daubneyi</name>
    <name type="common">Rumen fluke</name>
    <name type="synonym">Paramphistomum daubneyi</name>
    <dbReference type="NCBI Taxonomy" id="300641"/>
    <lineage>
        <taxon>Eukaryota</taxon>
        <taxon>Metazoa</taxon>
        <taxon>Spiralia</taxon>
        <taxon>Lophotrochozoa</taxon>
        <taxon>Platyhelminthes</taxon>
        <taxon>Trematoda</taxon>
        <taxon>Digenea</taxon>
        <taxon>Plagiorchiida</taxon>
        <taxon>Pronocephalata</taxon>
        <taxon>Paramphistomoidea</taxon>
        <taxon>Paramphistomidae</taxon>
        <taxon>Calicophoron</taxon>
    </lineage>
</organism>